<sequence length="144" mass="15594">MLASPSFIQASIATVLSYSTSYKRSDATSPGRSCLFALASRTSPVLSISPPSSFLAPLCFRFPARLPSSARMDGQLHVDRPQIAILDFGSQYSHLIARRVRELHVFCELYSCLVKGEVLRKNQVVGIILSGGPNSVYAVSRGCA</sequence>
<keyword evidence="8" id="KW-1185">Reference proteome</keyword>
<keyword evidence="3" id="KW-0332">GMP biosynthesis</keyword>
<keyword evidence="2" id="KW-0547">Nucleotide-binding</keyword>
<dbReference type="InterPro" id="IPR029062">
    <property type="entry name" value="Class_I_gatase-like"/>
</dbReference>
<name>W7T2U6_9STRA</name>
<evidence type="ECO:0000256" key="3">
    <source>
        <dbReference type="ARBA" id="ARBA00022749"/>
    </source>
</evidence>
<dbReference type="Proteomes" id="UP000019335">
    <property type="component" value="Unassembled WGS sequence"/>
</dbReference>
<dbReference type="Gene3D" id="3.40.50.880">
    <property type="match status" value="1"/>
</dbReference>
<dbReference type="PROSITE" id="PS51273">
    <property type="entry name" value="GATASE_TYPE_1"/>
    <property type="match status" value="1"/>
</dbReference>
<dbReference type="OrthoDB" id="1724632at2759"/>
<comment type="caution">
    <text evidence="7">The sequence shown here is derived from an EMBL/GenBank/DDBJ whole genome shotgun (WGS) entry which is preliminary data.</text>
</comment>
<gene>
    <name evidence="7" type="ORF">Naga_101462g1</name>
</gene>
<dbReference type="EMBL" id="AZIL01002674">
    <property type="protein sequence ID" value="EWM21057.1"/>
    <property type="molecule type" value="Genomic_DNA"/>
</dbReference>
<reference evidence="7 8" key="1">
    <citation type="journal article" date="2014" name="Mol. Plant">
        <title>Chromosome Scale Genome Assembly and Transcriptome Profiling of Nannochloropsis gaditana in Nitrogen Depletion.</title>
        <authorList>
            <person name="Corteggiani Carpinelli E."/>
            <person name="Telatin A."/>
            <person name="Vitulo N."/>
            <person name="Forcato C."/>
            <person name="D'Angelo M."/>
            <person name="Schiavon R."/>
            <person name="Vezzi A."/>
            <person name="Giacometti G.M."/>
            <person name="Morosinotto T."/>
            <person name="Valle G."/>
        </authorList>
    </citation>
    <scope>NUCLEOTIDE SEQUENCE [LARGE SCALE GENOMIC DNA]</scope>
    <source>
        <strain evidence="7 8">B-31</strain>
    </source>
</reference>
<proteinExistence type="predicted"/>
<dbReference type="GO" id="GO:0005829">
    <property type="term" value="C:cytosol"/>
    <property type="evidence" value="ECO:0007669"/>
    <property type="project" value="TreeGrafter"/>
</dbReference>
<dbReference type="PANTHER" id="PTHR11922">
    <property type="entry name" value="GMP SYNTHASE-RELATED"/>
    <property type="match status" value="1"/>
</dbReference>
<dbReference type="AlphaFoldDB" id="W7T2U6"/>
<dbReference type="InterPro" id="IPR017926">
    <property type="entry name" value="GATASE"/>
</dbReference>
<evidence type="ECO:0000256" key="2">
    <source>
        <dbReference type="ARBA" id="ARBA00022741"/>
    </source>
</evidence>
<dbReference type="SUPFAM" id="SSF52317">
    <property type="entry name" value="Class I glutamine amidotransferase-like"/>
    <property type="match status" value="1"/>
</dbReference>
<dbReference type="PANTHER" id="PTHR11922:SF2">
    <property type="entry name" value="GMP SYNTHASE [GLUTAMINE-HYDROLYZING]"/>
    <property type="match status" value="1"/>
</dbReference>
<keyword evidence="4" id="KW-0658">Purine biosynthesis</keyword>
<evidence type="ECO:0000256" key="5">
    <source>
        <dbReference type="ARBA" id="ARBA00022840"/>
    </source>
</evidence>
<dbReference type="Pfam" id="PF00117">
    <property type="entry name" value="GATase"/>
    <property type="match status" value="1"/>
</dbReference>
<keyword evidence="1" id="KW-0436">Ligase</keyword>
<dbReference type="GO" id="GO:0005524">
    <property type="term" value="F:ATP binding"/>
    <property type="evidence" value="ECO:0007669"/>
    <property type="project" value="UniProtKB-KW"/>
</dbReference>
<evidence type="ECO:0000313" key="8">
    <source>
        <dbReference type="Proteomes" id="UP000019335"/>
    </source>
</evidence>
<evidence type="ECO:0000313" key="7">
    <source>
        <dbReference type="EMBL" id="EWM21057.1"/>
    </source>
</evidence>
<dbReference type="GO" id="GO:0003921">
    <property type="term" value="F:GMP synthase activity"/>
    <property type="evidence" value="ECO:0007669"/>
    <property type="project" value="TreeGrafter"/>
</dbReference>
<evidence type="ECO:0000256" key="4">
    <source>
        <dbReference type="ARBA" id="ARBA00022755"/>
    </source>
</evidence>
<feature type="domain" description="Glutamine amidotransferase" evidence="6">
    <location>
        <begin position="85"/>
        <end position="138"/>
    </location>
</feature>
<evidence type="ECO:0000259" key="6">
    <source>
        <dbReference type="Pfam" id="PF00117"/>
    </source>
</evidence>
<protein>
    <submittedName>
        <fullName evidence="7">Gmp synthase</fullName>
    </submittedName>
</protein>
<organism evidence="7 8">
    <name type="scientific">Nannochloropsis gaditana</name>
    <dbReference type="NCBI Taxonomy" id="72520"/>
    <lineage>
        <taxon>Eukaryota</taxon>
        <taxon>Sar</taxon>
        <taxon>Stramenopiles</taxon>
        <taxon>Ochrophyta</taxon>
        <taxon>Eustigmatophyceae</taxon>
        <taxon>Eustigmatales</taxon>
        <taxon>Monodopsidaceae</taxon>
        <taxon>Nannochloropsis</taxon>
    </lineage>
</organism>
<accession>W7T2U6</accession>
<keyword evidence="5" id="KW-0067">ATP-binding</keyword>
<evidence type="ECO:0000256" key="1">
    <source>
        <dbReference type="ARBA" id="ARBA00022598"/>
    </source>
</evidence>